<accession>A0AC35U9X5</accession>
<dbReference type="WBParaSite" id="RSKR_0000935500.1">
    <property type="protein sequence ID" value="RSKR_0000935500.1"/>
    <property type="gene ID" value="RSKR_0000935500"/>
</dbReference>
<protein>
    <submittedName>
        <fullName evidence="2">CHK domain-containing protein</fullName>
    </submittedName>
</protein>
<dbReference type="Proteomes" id="UP000095286">
    <property type="component" value="Unplaced"/>
</dbReference>
<name>A0AC35U9X5_9BILA</name>
<evidence type="ECO:0000313" key="1">
    <source>
        <dbReference type="Proteomes" id="UP000095286"/>
    </source>
</evidence>
<evidence type="ECO:0000313" key="2">
    <source>
        <dbReference type="WBParaSite" id="RSKR_0000935500.1"/>
    </source>
</evidence>
<sequence>MFQIDNIDISDKKGLNSKVYKTTITFDDIHNVPYVCILKIPEMGDFKALTDKVSNAEISSGEEPMDLNTVVKMHNREVLFLEQYSSDIKGLNFIQCFGTKEWKFGKEEGAILMEYIDNERFYHVNFFEMLTAEQAHAIMDQIIILQSHFYTLPDQSWKEKLPTVFTVNDFAMVKHYFLPNFENYKKLTDPKVWKDTETDILALLSHYSEAGTYIDTTLPYQKDNECVFVKCDLGLNNFFFDKRSKDVALLDFQGAHCGSIGHDLADFLVTNCSLETRKSLEKAFPQFYEKLKNEIESKGCSLKISYEKFIENYEVNLIVRALTKCMILELYYALNDPPQGSVDGYLDEKKKDQAFYMISALNDAVEAARKYKPEWLIMKE</sequence>
<proteinExistence type="predicted"/>
<organism evidence="1 2">
    <name type="scientific">Rhabditophanes sp. KR3021</name>
    <dbReference type="NCBI Taxonomy" id="114890"/>
    <lineage>
        <taxon>Eukaryota</taxon>
        <taxon>Metazoa</taxon>
        <taxon>Ecdysozoa</taxon>
        <taxon>Nematoda</taxon>
        <taxon>Chromadorea</taxon>
        <taxon>Rhabditida</taxon>
        <taxon>Tylenchina</taxon>
        <taxon>Panagrolaimomorpha</taxon>
        <taxon>Strongyloidoidea</taxon>
        <taxon>Alloionematidae</taxon>
        <taxon>Rhabditophanes</taxon>
    </lineage>
</organism>
<reference evidence="2" key="1">
    <citation type="submission" date="2016-11" db="UniProtKB">
        <authorList>
            <consortium name="WormBaseParasite"/>
        </authorList>
    </citation>
    <scope>IDENTIFICATION</scope>
    <source>
        <strain evidence="2">KR3021</strain>
    </source>
</reference>